<sequence>MKTNFLTGLLTVSALTLASAFIASKPAEAQLQSGTKFVCGYWQGVPATIAQTPTANVPVIRWVSNHFEDSGYTPQTRCEIVSNKFQEYYNNGTLNYLTTGIKNGYDIVCAAQYDGGSCVGQLFTLKPGSNPNQTLQDLMAVRLQASGPLNESSGRVYIDMNEYLQEATTAANNSPETPIQPVPSPSTEKPTGSVW</sequence>
<dbReference type="Proteomes" id="UP000767446">
    <property type="component" value="Unassembled WGS sequence"/>
</dbReference>
<dbReference type="InterPro" id="IPR025478">
    <property type="entry name" value="COP23"/>
</dbReference>
<protein>
    <submittedName>
        <fullName evidence="3">COP23 domain-containing protein</fullName>
    </submittedName>
</protein>
<feature type="chain" id="PRO_5038049103" evidence="2">
    <location>
        <begin position="30"/>
        <end position="195"/>
    </location>
</feature>
<feature type="signal peptide" evidence="2">
    <location>
        <begin position="1"/>
        <end position="29"/>
    </location>
</feature>
<accession>A0A941GWG7</accession>
<proteinExistence type="predicted"/>
<feature type="compositionally biased region" description="Polar residues" evidence="1">
    <location>
        <begin position="185"/>
        <end position="195"/>
    </location>
</feature>
<dbReference type="EMBL" id="JADQBC010000002">
    <property type="protein sequence ID" value="MBR8826403.1"/>
    <property type="molecule type" value="Genomic_DNA"/>
</dbReference>
<keyword evidence="2" id="KW-0732">Signal</keyword>
<dbReference type="Pfam" id="PF14218">
    <property type="entry name" value="COP23"/>
    <property type="match status" value="1"/>
</dbReference>
<dbReference type="AlphaFoldDB" id="A0A941GWG7"/>
<organism evidence="3 4">
    <name type="scientific">Gomphosphaeria aponina SAG 52.96 = DSM 107014</name>
    <dbReference type="NCBI Taxonomy" id="1521640"/>
    <lineage>
        <taxon>Bacteria</taxon>
        <taxon>Bacillati</taxon>
        <taxon>Cyanobacteriota</taxon>
        <taxon>Cyanophyceae</taxon>
        <taxon>Oscillatoriophycideae</taxon>
        <taxon>Chroococcales</taxon>
        <taxon>Gomphosphaeriaceae</taxon>
        <taxon>Gomphosphaeria</taxon>
    </lineage>
</organism>
<evidence type="ECO:0000256" key="2">
    <source>
        <dbReference type="SAM" id="SignalP"/>
    </source>
</evidence>
<reference evidence="3" key="1">
    <citation type="submission" date="2021-02" db="EMBL/GenBank/DDBJ databases">
        <title>Metagenome analyses of Stigonema ocellatum DSM 106950, Chlorogloea purpurea SAG 13.99 and Gomphosphaeria aponina DSM 107014.</title>
        <authorList>
            <person name="Marter P."/>
            <person name="Huang S."/>
        </authorList>
    </citation>
    <scope>NUCLEOTIDE SEQUENCE</scope>
    <source>
        <strain evidence="3">JP213</strain>
    </source>
</reference>
<comment type="caution">
    <text evidence="3">The sequence shown here is derived from an EMBL/GenBank/DDBJ whole genome shotgun (WGS) entry which is preliminary data.</text>
</comment>
<name>A0A941GWG7_9CHRO</name>
<gene>
    <name evidence="3" type="ORF">DSM107014_00615</name>
</gene>
<feature type="region of interest" description="Disordered" evidence="1">
    <location>
        <begin position="169"/>
        <end position="195"/>
    </location>
</feature>
<evidence type="ECO:0000313" key="3">
    <source>
        <dbReference type="EMBL" id="MBR8826403.1"/>
    </source>
</evidence>
<evidence type="ECO:0000313" key="4">
    <source>
        <dbReference type="Proteomes" id="UP000767446"/>
    </source>
</evidence>
<evidence type="ECO:0000256" key="1">
    <source>
        <dbReference type="SAM" id="MobiDB-lite"/>
    </source>
</evidence>